<gene>
    <name evidence="2" type="ORF">LHA35_26020</name>
</gene>
<protein>
    <submittedName>
        <fullName evidence="2">Transposase</fullName>
    </submittedName>
</protein>
<accession>A0A9X1IID0</accession>
<evidence type="ECO:0000313" key="3">
    <source>
        <dbReference type="Proteomes" id="UP001139311"/>
    </source>
</evidence>
<dbReference type="InterPro" id="IPR025161">
    <property type="entry name" value="IS402-like_dom"/>
</dbReference>
<sequence>METQPYPSDLSDEEWAILAPLLVLGRQAGHPRVFAPRRIAEAAFYLLRTDCQWRALPHDYPP</sequence>
<dbReference type="Proteomes" id="UP001139311">
    <property type="component" value="Unassembled WGS sequence"/>
</dbReference>
<evidence type="ECO:0000259" key="1">
    <source>
        <dbReference type="Pfam" id="PF13340"/>
    </source>
</evidence>
<dbReference type="EMBL" id="JAJAQI010000070">
    <property type="protein sequence ID" value="MCB4825184.1"/>
    <property type="molecule type" value="Genomic_DNA"/>
</dbReference>
<name>A0A9X1IID0_9PROT</name>
<comment type="caution">
    <text evidence="2">The sequence shown here is derived from an EMBL/GenBank/DDBJ whole genome shotgun (WGS) entry which is preliminary data.</text>
</comment>
<keyword evidence="3" id="KW-1185">Reference proteome</keyword>
<dbReference type="AlphaFoldDB" id="A0A9X1IID0"/>
<proteinExistence type="predicted"/>
<dbReference type="Pfam" id="PF13340">
    <property type="entry name" value="DUF4096"/>
    <property type="match status" value="1"/>
</dbReference>
<dbReference type="RefSeq" id="WP_226613917.1">
    <property type="nucleotide sequence ID" value="NZ_JAJAQI010000070.1"/>
</dbReference>
<evidence type="ECO:0000313" key="2">
    <source>
        <dbReference type="EMBL" id="MCB4825184.1"/>
    </source>
</evidence>
<feature type="domain" description="Insertion element IS402-like" evidence="1">
    <location>
        <begin position="10"/>
        <end position="62"/>
    </location>
</feature>
<dbReference type="PANTHER" id="PTHR30007:SF0">
    <property type="entry name" value="TRANSPOSASE"/>
    <property type="match status" value="1"/>
</dbReference>
<dbReference type="PANTHER" id="PTHR30007">
    <property type="entry name" value="PHP DOMAIN PROTEIN"/>
    <property type="match status" value="1"/>
</dbReference>
<reference evidence="2" key="1">
    <citation type="submission" date="2021-10" db="EMBL/GenBank/DDBJ databases">
        <title>Roseicella aerolatum sp. nov., isolated from aerosols of e-waste dismantling site.</title>
        <authorList>
            <person name="Qin T."/>
        </authorList>
    </citation>
    <scope>NUCLEOTIDE SEQUENCE</scope>
    <source>
        <strain evidence="2">GB24</strain>
    </source>
</reference>
<organism evidence="2 3">
    <name type="scientific">Roseicella aerolata</name>
    <dbReference type="NCBI Taxonomy" id="2883479"/>
    <lineage>
        <taxon>Bacteria</taxon>
        <taxon>Pseudomonadati</taxon>
        <taxon>Pseudomonadota</taxon>
        <taxon>Alphaproteobacteria</taxon>
        <taxon>Acetobacterales</taxon>
        <taxon>Roseomonadaceae</taxon>
        <taxon>Roseicella</taxon>
    </lineage>
</organism>